<gene>
    <name evidence="2" type="ORF">CANVERA_P1763</name>
</gene>
<evidence type="ECO:0000256" key="1">
    <source>
        <dbReference type="SAM" id="MobiDB-lite"/>
    </source>
</evidence>
<dbReference type="Proteomes" id="UP001152885">
    <property type="component" value="Unassembled WGS sequence"/>
</dbReference>
<feature type="compositionally biased region" description="Polar residues" evidence="1">
    <location>
        <begin position="138"/>
        <end position="153"/>
    </location>
</feature>
<comment type="caution">
    <text evidence="2">The sequence shown here is derived from an EMBL/GenBank/DDBJ whole genome shotgun (WGS) entry which is preliminary data.</text>
</comment>
<evidence type="ECO:0000313" key="2">
    <source>
        <dbReference type="EMBL" id="CAI5757246.1"/>
    </source>
</evidence>
<accession>A0A9W4TUG7</accession>
<feature type="region of interest" description="Disordered" evidence="1">
    <location>
        <begin position="134"/>
        <end position="153"/>
    </location>
</feature>
<proteinExistence type="predicted"/>
<protein>
    <submittedName>
        <fullName evidence="2">Uncharacterized protein</fullName>
    </submittedName>
</protein>
<evidence type="ECO:0000313" key="3">
    <source>
        <dbReference type="Proteomes" id="UP001152885"/>
    </source>
</evidence>
<reference evidence="2" key="1">
    <citation type="submission" date="2022-12" db="EMBL/GenBank/DDBJ databases">
        <authorList>
            <person name="Brejova B."/>
        </authorList>
    </citation>
    <scope>NUCLEOTIDE SEQUENCE</scope>
</reference>
<dbReference type="EMBL" id="CANTUO010000001">
    <property type="protein sequence ID" value="CAI5757246.1"/>
    <property type="molecule type" value="Genomic_DNA"/>
</dbReference>
<organism evidence="2 3">
    <name type="scientific">Candida verbasci</name>
    <dbReference type="NCBI Taxonomy" id="1227364"/>
    <lineage>
        <taxon>Eukaryota</taxon>
        <taxon>Fungi</taxon>
        <taxon>Dikarya</taxon>
        <taxon>Ascomycota</taxon>
        <taxon>Saccharomycotina</taxon>
        <taxon>Pichiomycetes</taxon>
        <taxon>Debaryomycetaceae</taxon>
        <taxon>Candida/Lodderomyces clade</taxon>
        <taxon>Candida</taxon>
    </lineage>
</organism>
<dbReference type="OrthoDB" id="4096810at2759"/>
<name>A0A9W4TUG7_9ASCO</name>
<keyword evidence="3" id="KW-1185">Reference proteome</keyword>
<dbReference type="AlphaFoldDB" id="A0A9W4TUG7"/>
<sequence length="403" mass="46656">MPVKKERGRSLQIELPVANRSKSTNEFTNHHLQQRKKFGRQQSSNLLQTAINQNYKSGLTRSISTHGLPKNHNELSKNIPMVNDDTLQRPQFKRWTSYYKIKDQPSSNCIEGTVSTDTSVSPLTILKDQYDIKRPLKNTPTTPNKSSPISNKGINIHTDNLFKSLESSTNDLGSTPKEISQNKTKVLYDKMVRLASNGVSSLLSNNDSDNEMESYIEANSEEDDTQYQLDSTIEENSYNEIKDEIDKFQTNFINNVQPIQNLNMNRTQRKLIDYRDLLKDEPDNYENEKVICLLGNNYRWKIQNEIISNQFTSIRLRFSSFENKKSRKLDNKIGVIGYIKRYENESKNRTIRDDKITFEQKDSTLKKIWDDAYNECFSKTELDENGEISMSKIAANVKLDNMT</sequence>